<gene>
    <name evidence="7" type="ORF">GCM10007390_09550</name>
</gene>
<dbReference type="GO" id="GO:0003677">
    <property type="term" value="F:DNA binding"/>
    <property type="evidence" value="ECO:0007669"/>
    <property type="project" value="UniProtKB-KW"/>
</dbReference>
<proteinExistence type="predicted"/>
<dbReference type="PRINTS" id="PR00038">
    <property type="entry name" value="HTHLUXR"/>
</dbReference>
<evidence type="ECO:0000256" key="5">
    <source>
        <dbReference type="SAM" id="Phobius"/>
    </source>
</evidence>
<dbReference type="GO" id="GO:0006355">
    <property type="term" value="P:regulation of DNA-templated transcription"/>
    <property type="evidence" value="ECO:0007669"/>
    <property type="project" value="InterPro"/>
</dbReference>
<dbReference type="PANTHER" id="PTHR44688:SF16">
    <property type="entry name" value="DNA-BINDING TRANSCRIPTIONAL ACTIVATOR DEVR_DOSR"/>
    <property type="match status" value="1"/>
</dbReference>
<evidence type="ECO:0000259" key="6">
    <source>
        <dbReference type="PROSITE" id="PS50043"/>
    </source>
</evidence>
<keyword evidence="3" id="KW-0804">Transcription</keyword>
<dbReference type="InterPro" id="IPR000792">
    <property type="entry name" value="Tscrpt_reg_LuxR_C"/>
</dbReference>
<dbReference type="RefSeq" id="WP_189563191.1">
    <property type="nucleotide sequence ID" value="NZ_BMXF01000001.1"/>
</dbReference>
<dbReference type="InterPro" id="IPR036388">
    <property type="entry name" value="WH-like_DNA-bd_sf"/>
</dbReference>
<accession>A0A8J3D1T2</accession>
<feature type="region of interest" description="Disordered" evidence="4">
    <location>
        <begin position="351"/>
        <end position="374"/>
    </location>
</feature>
<dbReference type="Proteomes" id="UP000598271">
    <property type="component" value="Unassembled WGS sequence"/>
</dbReference>
<dbReference type="SUPFAM" id="SSF46894">
    <property type="entry name" value="C-terminal effector domain of the bipartite response regulators"/>
    <property type="match status" value="1"/>
</dbReference>
<keyword evidence="5" id="KW-1133">Transmembrane helix</keyword>
<keyword evidence="8" id="KW-1185">Reference proteome</keyword>
<keyword evidence="2" id="KW-0238">DNA-binding</keyword>
<evidence type="ECO:0000256" key="1">
    <source>
        <dbReference type="ARBA" id="ARBA00023015"/>
    </source>
</evidence>
<evidence type="ECO:0000256" key="4">
    <source>
        <dbReference type="SAM" id="MobiDB-lite"/>
    </source>
</evidence>
<comment type="caution">
    <text evidence="7">The sequence shown here is derived from an EMBL/GenBank/DDBJ whole genome shotgun (WGS) entry which is preliminary data.</text>
</comment>
<evidence type="ECO:0000256" key="2">
    <source>
        <dbReference type="ARBA" id="ARBA00023125"/>
    </source>
</evidence>
<dbReference type="PANTHER" id="PTHR44688">
    <property type="entry name" value="DNA-BINDING TRANSCRIPTIONAL ACTIVATOR DEVR_DOSR"/>
    <property type="match status" value="1"/>
</dbReference>
<evidence type="ECO:0000313" key="7">
    <source>
        <dbReference type="EMBL" id="GHB58166.1"/>
    </source>
</evidence>
<dbReference type="PROSITE" id="PS50043">
    <property type="entry name" value="HTH_LUXR_2"/>
    <property type="match status" value="1"/>
</dbReference>
<dbReference type="InterPro" id="IPR016032">
    <property type="entry name" value="Sig_transdc_resp-reg_C-effctor"/>
</dbReference>
<reference evidence="7 8" key="1">
    <citation type="journal article" date="2014" name="Int. J. Syst. Evol. Microbiol.">
        <title>Complete genome sequence of Corynebacterium casei LMG S-19264T (=DSM 44701T), isolated from a smear-ripened cheese.</title>
        <authorList>
            <consortium name="US DOE Joint Genome Institute (JGI-PGF)"/>
            <person name="Walter F."/>
            <person name="Albersmeier A."/>
            <person name="Kalinowski J."/>
            <person name="Ruckert C."/>
        </authorList>
    </citation>
    <scope>NUCLEOTIDE SEQUENCE [LARGE SCALE GENOMIC DNA]</scope>
    <source>
        <strain evidence="7 8">KCTC 12866</strain>
    </source>
</reference>
<sequence>MQKSAVEFFSKTCRVVLFWVVFVTPAFLSTLPVQAQNQRFESLEDSVFRLNNRLQFKESQALLLPVLQSDAFDSEEKYRACILLSYTYKRVQDYQSNLLFLAKARDFARQTPAKEKYLAYIMAQEALAHFDIHNYEKSDSLMTVLEKTDFRHIDLENKAKLVMQQGYLRYLDQQYDRAETTYDRAIGWLREASPCDLPMIYVKKMQLYDATRQPGPMLAAFAASRRYADSCGIIKYDIYAHEELLHIYQSHGDPAAVAISRRLDSLNKVYDQTANVAALHNQKEAMLLAESDQKLRSEQDRRQYLTLGLVLAGLLALALLAWGLLHYRRKRVLEKEYQQMERELAAYLAQQKNTPPPPAQPTAPASPSALALPDHDDLSDRQCEVLNLLAAGLSNREIADRLFVSENTVKYHIRNIYQILDIRDRKDLLVNFRR</sequence>
<name>A0A8J3D1T2_9BACT</name>
<dbReference type="EMBL" id="BMXF01000001">
    <property type="protein sequence ID" value="GHB58166.1"/>
    <property type="molecule type" value="Genomic_DNA"/>
</dbReference>
<dbReference type="CDD" id="cd06170">
    <property type="entry name" value="LuxR_C_like"/>
    <property type="match status" value="1"/>
</dbReference>
<keyword evidence="5" id="KW-0812">Transmembrane</keyword>
<feature type="transmembrane region" description="Helical" evidence="5">
    <location>
        <begin position="304"/>
        <end position="325"/>
    </location>
</feature>
<dbReference type="Gene3D" id="1.10.10.10">
    <property type="entry name" value="Winged helix-like DNA-binding domain superfamily/Winged helix DNA-binding domain"/>
    <property type="match status" value="1"/>
</dbReference>
<evidence type="ECO:0000313" key="8">
    <source>
        <dbReference type="Proteomes" id="UP000598271"/>
    </source>
</evidence>
<dbReference type="Pfam" id="PF00196">
    <property type="entry name" value="GerE"/>
    <property type="match status" value="1"/>
</dbReference>
<keyword evidence="5" id="KW-0472">Membrane</keyword>
<feature type="domain" description="HTH luxR-type" evidence="6">
    <location>
        <begin position="371"/>
        <end position="434"/>
    </location>
</feature>
<feature type="compositionally biased region" description="Low complexity" evidence="4">
    <location>
        <begin position="362"/>
        <end position="372"/>
    </location>
</feature>
<organism evidence="7 8">
    <name type="scientific">Persicitalea jodogahamensis</name>
    <dbReference type="NCBI Taxonomy" id="402147"/>
    <lineage>
        <taxon>Bacteria</taxon>
        <taxon>Pseudomonadati</taxon>
        <taxon>Bacteroidota</taxon>
        <taxon>Cytophagia</taxon>
        <taxon>Cytophagales</taxon>
        <taxon>Spirosomataceae</taxon>
        <taxon>Persicitalea</taxon>
    </lineage>
</organism>
<keyword evidence="1" id="KW-0805">Transcription regulation</keyword>
<dbReference type="AlphaFoldDB" id="A0A8J3D1T2"/>
<protein>
    <recommendedName>
        <fullName evidence="6">HTH luxR-type domain-containing protein</fullName>
    </recommendedName>
</protein>
<evidence type="ECO:0000256" key="3">
    <source>
        <dbReference type="ARBA" id="ARBA00023163"/>
    </source>
</evidence>
<dbReference type="SMART" id="SM00421">
    <property type="entry name" value="HTH_LUXR"/>
    <property type="match status" value="1"/>
</dbReference>